<sequence length="169" mass="18562">MLCMIVFLVLGGLVTYGIHWFQSWRHQPTEARRLAEAASVVGFVRTAIIDVSDGDNPPHATAFFIGPAPKPDALAVVSVPTIKLSPLEPPPYMSELEKKKYDDSDFAVAYGKRPDGCGAGVAFISNPKQWEYSLRGQHMIEVISPEQIESVRRGASVFMELAIGNCGWQ</sequence>
<evidence type="ECO:0000313" key="2">
    <source>
        <dbReference type="Proteomes" id="UP000266677"/>
    </source>
</evidence>
<dbReference type="Proteomes" id="UP000266677">
    <property type="component" value="Unassembled WGS sequence"/>
</dbReference>
<name>A0A3A4KAS9_9NOCA</name>
<gene>
    <name evidence="1" type="ORF">D5S18_31995</name>
</gene>
<accession>A0A3A4KAS9</accession>
<organism evidence="1 2">
    <name type="scientific">Nocardia panacis</name>
    <dbReference type="NCBI Taxonomy" id="2340916"/>
    <lineage>
        <taxon>Bacteria</taxon>
        <taxon>Bacillati</taxon>
        <taxon>Actinomycetota</taxon>
        <taxon>Actinomycetes</taxon>
        <taxon>Mycobacteriales</taxon>
        <taxon>Nocardiaceae</taxon>
        <taxon>Nocardia</taxon>
    </lineage>
</organism>
<comment type="caution">
    <text evidence="1">The sequence shown here is derived from an EMBL/GenBank/DDBJ whole genome shotgun (WGS) entry which is preliminary data.</text>
</comment>
<reference evidence="1 2" key="1">
    <citation type="submission" date="2018-09" db="EMBL/GenBank/DDBJ databases">
        <title>YIM PH21274 draft genome.</title>
        <authorList>
            <person name="Miao C."/>
        </authorList>
    </citation>
    <scope>NUCLEOTIDE SEQUENCE [LARGE SCALE GENOMIC DNA]</scope>
    <source>
        <strain evidence="1 2">YIM PH 21724</strain>
    </source>
</reference>
<dbReference type="EMBL" id="QZFU01000045">
    <property type="protein sequence ID" value="RJO69266.1"/>
    <property type="molecule type" value="Genomic_DNA"/>
</dbReference>
<dbReference type="AlphaFoldDB" id="A0A3A4KAS9"/>
<protein>
    <submittedName>
        <fullName evidence="1">Uncharacterized protein</fullName>
    </submittedName>
</protein>
<proteinExistence type="predicted"/>
<evidence type="ECO:0000313" key="1">
    <source>
        <dbReference type="EMBL" id="RJO69266.1"/>
    </source>
</evidence>
<keyword evidence="2" id="KW-1185">Reference proteome</keyword>